<dbReference type="GeneID" id="3238759"/>
<evidence type="ECO:0000313" key="2">
    <source>
        <dbReference type="Proteomes" id="UP000203537"/>
    </source>
</evidence>
<accession>Q5ZP55</accession>
<dbReference type="EMBL" id="AJ632307">
    <property type="protein sequence ID" value="CAG17406.1"/>
    <property type="molecule type" value="Genomic_DNA"/>
</dbReference>
<proteinExistence type="predicted"/>
<dbReference type="KEGG" id="vg:3238759"/>
<reference evidence="1 2" key="1">
    <citation type="journal article" date="2004" name="Science">
        <title>Genome sequence of a polydnavirus: insights into symbiotic virus evolution.</title>
        <authorList>
            <person name="Espagne E."/>
            <person name="Dupuy C."/>
            <person name="Huguet E."/>
            <person name="Cattolico L."/>
            <person name="Provost B."/>
            <person name="Martins N."/>
            <person name="Poirie M."/>
            <person name="Periquet G."/>
            <person name="Drezen J.M."/>
        </authorList>
    </citation>
    <scope>NUCLEOTIDE SEQUENCE [LARGE SCALE GENOMIC DNA]</scope>
</reference>
<dbReference type="RefSeq" id="YP_184784.1">
    <property type="nucleotide sequence ID" value="NC_006636.1"/>
</dbReference>
<name>Q5ZP55_9VIRU</name>
<evidence type="ECO:0000313" key="1">
    <source>
        <dbReference type="EMBL" id="CAG17406.1"/>
    </source>
</evidence>
<sequence>MGLIVILINFNTENRKNNSDNPGRESNPVSFGCALRALPVKLSETTSITTFQSNNFLFNTIEKHLLEYSRYNYLSILKLMHRVT</sequence>
<dbReference type="Proteomes" id="UP000203537">
    <property type="component" value="Genome"/>
</dbReference>
<organism evidence="1 2">
    <name type="scientific">Bracoviriform congregatae</name>
    <dbReference type="NCBI Taxonomy" id="39640"/>
    <lineage>
        <taxon>Viruses</taxon>
        <taxon>Viruses incertae sedis</taxon>
        <taxon>Polydnaviriformidae</taxon>
        <taxon>Bracoviriform</taxon>
    </lineage>
</organism>
<protein>
    <submittedName>
        <fullName evidence="1">Uncharacterized protein</fullName>
    </submittedName>
</protein>
<gene>
    <name evidence="1" type="ORF">CcBV_4.4</name>
</gene>